<accession>B0CF40</accession>
<dbReference type="PANTHER" id="PTHR13832">
    <property type="entry name" value="PROTEIN PHOSPHATASE 2C"/>
    <property type="match status" value="1"/>
</dbReference>
<dbReference type="eggNOG" id="COG0631">
    <property type="taxonomic scope" value="Bacteria"/>
</dbReference>
<dbReference type="SMART" id="SM00332">
    <property type="entry name" value="PP2Cc"/>
    <property type="match status" value="1"/>
</dbReference>
<protein>
    <submittedName>
        <fullName evidence="3">Serine/threonine protein phosphatase 2C</fullName>
    </submittedName>
</protein>
<sequence>MKRLFAGLSDQGLVRKANQDSYRIDEPEGRFFIVADGMGGHAGGEEASRIAAETIQKFLVENWQAQLNPPDLLKKALLKANQDIIQNQKDFPERADMGTTVVVVLFPAEGQPWCAHIGDSRLYRWRGSQLSQITEDHTWISQAVKSGLLTKDQARSHPWRHVLAQCLGREELDEIGIQQLDVKSGDQLLLCSDGLTEELADEQIAPFFEAKHPCETVVDALVEAAKDEGGQDNITVVLVALGDGEEEESSSWADTPAMDDDPTGDLNEA</sequence>
<dbReference type="SMART" id="SM00331">
    <property type="entry name" value="PP2C_SIG"/>
    <property type="match status" value="1"/>
</dbReference>
<dbReference type="EMBL" id="CP000828">
    <property type="protein sequence ID" value="ABW30556.1"/>
    <property type="molecule type" value="Genomic_DNA"/>
</dbReference>
<dbReference type="NCBIfam" id="NF033484">
    <property type="entry name" value="Stp1_PP2C_phos"/>
    <property type="match status" value="1"/>
</dbReference>
<dbReference type="AlphaFoldDB" id="B0CF40"/>
<dbReference type="KEGG" id="amr:AM1_5605"/>
<gene>
    <name evidence="3" type="ordered locus">AM1_5605</name>
</gene>
<dbReference type="InterPro" id="IPR015655">
    <property type="entry name" value="PP2C"/>
</dbReference>
<dbReference type="RefSeq" id="WP_012165776.1">
    <property type="nucleotide sequence ID" value="NC_009925.1"/>
</dbReference>
<dbReference type="STRING" id="329726.AM1_5605"/>
<proteinExistence type="predicted"/>
<dbReference type="HOGENOM" id="CLU_034545_3_2_3"/>
<dbReference type="Proteomes" id="UP000000268">
    <property type="component" value="Chromosome"/>
</dbReference>
<keyword evidence="4" id="KW-1185">Reference proteome</keyword>
<evidence type="ECO:0000313" key="4">
    <source>
        <dbReference type="Proteomes" id="UP000000268"/>
    </source>
</evidence>
<reference evidence="3 4" key="1">
    <citation type="journal article" date="2008" name="Proc. Natl. Acad. Sci. U.S.A.">
        <title>Niche adaptation and genome expansion in the chlorophyll d-producing cyanobacterium Acaryochloris marina.</title>
        <authorList>
            <person name="Swingley W.D."/>
            <person name="Chen M."/>
            <person name="Cheung P.C."/>
            <person name="Conrad A.L."/>
            <person name="Dejesa L.C."/>
            <person name="Hao J."/>
            <person name="Honchak B.M."/>
            <person name="Karbach L.E."/>
            <person name="Kurdoglu A."/>
            <person name="Lahiri S."/>
            <person name="Mastrian S.D."/>
            <person name="Miyashita H."/>
            <person name="Page L."/>
            <person name="Ramakrishna P."/>
            <person name="Satoh S."/>
            <person name="Sattley W.M."/>
            <person name="Shimada Y."/>
            <person name="Taylor H.L."/>
            <person name="Tomo T."/>
            <person name="Tsuchiya T."/>
            <person name="Wang Z.T."/>
            <person name="Raymond J."/>
            <person name="Mimuro M."/>
            <person name="Blankenship R.E."/>
            <person name="Touchman J.W."/>
        </authorList>
    </citation>
    <scope>NUCLEOTIDE SEQUENCE [LARGE SCALE GENOMIC DNA]</scope>
    <source>
        <strain evidence="4">MBIC 11017</strain>
    </source>
</reference>
<feature type="domain" description="PPM-type phosphatase" evidence="2">
    <location>
        <begin position="4"/>
        <end position="241"/>
    </location>
</feature>
<dbReference type="SUPFAM" id="SSF81606">
    <property type="entry name" value="PP2C-like"/>
    <property type="match status" value="1"/>
</dbReference>
<feature type="region of interest" description="Disordered" evidence="1">
    <location>
        <begin position="245"/>
        <end position="269"/>
    </location>
</feature>
<dbReference type="CDD" id="cd00143">
    <property type="entry name" value="PP2Cc"/>
    <property type="match status" value="1"/>
</dbReference>
<dbReference type="OrthoDB" id="500607at2"/>
<dbReference type="GO" id="GO:0004722">
    <property type="term" value="F:protein serine/threonine phosphatase activity"/>
    <property type="evidence" value="ECO:0007669"/>
    <property type="project" value="InterPro"/>
</dbReference>
<dbReference type="InterPro" id="IPR036457">
    <property type="entry name" value="PPM-type-like_dom_sf"/>
</dbReference>
<organism evidence="3 4">
    <name type="scientific">Acaryochloris marina (strain MBIC 11017)</name>
    <dbReference type="NCBI Taxonomy" id="329726"/>
    <lineage>
        <taxon>Bacteria</taxon>
        <taxon>Bacillati</taxon>
        <taxon>Cyanobacteriota</taxon>
        <taxon>Cyanophyceae</taxon>
        <taxon>Acaryochloridales</taxon>
        <taxon>Acaryochloridaceae</taxon>
        <taxon>Acaryochloris</taxon>
    </lineage>
</organism>
<evidence type="ECO:0000313" key="3">
    <source>
        <dbReference type="EMBL" id="ABW30556.1"/>
    </source>
</evidence>
<dbReference type="InterPro" id="IPR001932">
    <property type="entry name" value="PPM-type_phosphatase-like_dom"/>
</dbReference>
<dbReference type="Gene3D" id="3.60.40.10">
    <property type="entry name" value="PPM-type phosphatase domain"/>
    <property type="match status" value="1"/>
</dbReference>
<dbReference type="PANTHER" id="PTHR13832:SF827">
    <property type="entry name" value="PROTEIN PHOSPHATASE 1L"/>
    <property type="match status" value="1"/>
</dbReference>
<name>B0CF40_ACAM1</name>
<dbReference type="Pfam" id="PF13672">
    <property type="entry name" value="PP2C_2"/>
    <property type="match status" value="1"/>
</dbReference>
<feature type="compositionally biased region" description="Acidic residues" evidence="1">
    <location>
        <begin position="257"/>
        <end position="269"/>
    </location>
</feature>
<evidence type="ECO:0000256" key="1">
    <source>
        <dbReference type="SAM" id="MobiDB-lite"/>
    </source>
</evidence>
<evidence type="ECO:0000259" key="2">
    <source>
        <dbReference type="PROSITE" id="PS51746"/>
    </source>
</evidence>
<dbReference type="PROSITE" id="PS51746">
    <property type="entry name" value="PPM_2"/>
    <property type="match status" value="1"/>
</dbReference>